<dbReference type="GO" id="GO:0009435">
    <property type="term" value="P:NAD+ biosynthetic process"/>
    <property type="evidence" value="ECO:0007669"/>
    <property type="project" value="UniProtKB-UniRule"/>
</dbReference>
<dbReference type="GO" id="GO:0050661">
    <property type="term" value="F:NADP binding"/>
    <property type="evidence" value="ECO:0007669"/>
    <property type="project" value="UniProtKB-UniRule"/>
</dbReference>
<dbReference type="RefSeq" id="WP_024437598.1">
    <property type="nucleotide sequence ID" value="NZ_CM125926.1"/>
</dbReference>
<comment type="pathway">
    <text evidence="6">Cofactor biosynthesis; NAD(+) biosynthesis; iminoaspartate from L-aspartate (dehydrogenase route): step 1/1.</text>
</comment>
<name>A0AAP1AGQ3_ACIBA</name>
<dbReference type="Pfam" id="PF03447">
    <property type="entry name" value="NAD_binding_3"/>
    <property type="match status" value="1"/>
</dbReference>
<evidence type="ECO:0000256" key="6">
    <source>
        <dbReference type="HAMAP-Rule" id="MF_01265"/>
    </source>
</evidence>
<organism evidence="9 10">
    <name type="scientific">Acinetobacter baumannii</name>
    <dbReference type="NCBI Taxonomy" id="470"/>
    <lineage>
        <taxon>Bacteria</taxon>
        <taxon>Pseudomonadati</taxon>
        <taxon>Pseudomonadota</taxon>
        <taxon>Gammaproteobacteria</taxon>
        <taxon>Moraxellales</taxon>
        <taxon>Moraxellaceae</taxon>
        <taxon>Acinetobacter</taxon>
        <taxon>Acinetobacter calcoaceticus/baumannii complex</taxon>
    </lineage>
</organism>
<dbReference type="EC" id="1.4.1.21" evidence="6"/>
<dbReference type="InterPro" id="IPR036291">
    <property type="entry name" value="NAD(P)-bd_dom_sf"/>
</dbReference>
<dbReference type="AlphaFoldDB" id="A0AAP1AGQ3"/>
<evidence type="ECO:0000259" key="7">
    <source>
        <dbReference type="Pfam" id="PF01958"/>
    </source>
</evidence>
<proteinExistence type="inferred from homology"/>
<dbReference type="InterPro" id="IPR005106">
    <property type="entry name" value="Asp/hSer_DH_NAD-bd"/>
</dbReference>
<evidence type="ECO:0000259" key="8">
    <source>
        <dbReference type="Pfam" id="PF03447"/>
    </source>
</evidence>
<evidence type="ECO:0000256" key="2">
    <source>
        <dbReference type="ARBA" id="ARBA00022642"/>
    </source>
</evidence>
<dbReference type="PANTHER" id="PTHR31873">
    <property type="entry name" value="L-ASPARTATE DEHYDROGENASE-RELATED"/>
    <property type="match status" value="1"/>
</dbReference>
<feature type="binding site" evidence="6">
    <location>
        <position position="193"/>
    </location>
    <ligand>
        <name>NAD(+)</name>
        <dbReference type="ChEBI" id="CHEBI:57540"/>
    </ligand>
</feature>
<accession>A0AAP1AGQ3</accession>
<comment type="similarity">
    <text evidence="1 6">Belongs to the L-aspartate dehydrogenase family.</text>
</comment>
<evidence type="ECO:0000313" key="10">
    <source>
        <dbReference type="Proteomes" id="UP000051449"/>
    </source>
</evidence>
<sequence length="270" mass="28807">MSMSHIKRVGVIGFGAMGKYVVHSLQTHSENLELCLLLNSTPDNDVLTEFNPINIETDVQDLIQWQPDLVIECAGHSAVIHHVPSLLEAGIDVVIASIGVLADTVINDQLQSAAKQGDARLILVSGAVGGLDALRSAKSAGLNTVEYRGRKPPKAWKGSPAEQEFDLDQIKEPTCIFKGTAAEAAIKFPKNANVTAAVALSGLGFDDTSVELIADPTIEKNIHEVSAIGSFGNLDISLSNNPLPENPRTSWLAALSIEEAVTKQLHSLTF</sequence>
<dbReference type="Gene3D" id="3.40.50.720">
    <property type="entry name" value="NAD(P)-binding Rossmann-like Domain"/>
    <property type="match status" value="1"/>
</dbReference>
<dbReference type="InterPro" id="IPR020626">
    <property type="entry name" value="Asp_DH_prok"/>
</dbReference>
<dbReference type="NCBIfam" id="NF009827">
    <property type="entry name" value="PRK13303.1-2"/>
    <property type="match status" value="1"/>
</dbReference>
<dbReference type="Proteomes" id="UP000051449">
    <property type="component" value="Unassembled WGS sequence"/>
</dbReference>
<evidence type="ECO:0000256" key="4">
    <source>
        <dbReference type="ARBA" id="ARBA00023002"/>
    </source>
</evidence>
<comment type="miscellaneous">
    <text evidence="6">The iminoaspartate product is unstable in aqueous solution and can decompose to oxaloacetate and ammonia.</text>
</comment>
<dbReference type="GO" id="GO:0016639">
    <property type="term" value="F:oxidoreductase activity, acting on the CH-NH2 group of donors, NAD or NADP as acceptor"/>
    <property type="evidence" value="ECO:0007669"/>
    <property type="project" value="UniProtKB-UniRule"/>
</dbReference>
<feature type="binding site" evidence="6">
    <location>
        <position position="127"/>
    </location>
    <ligand>
        <name>NAD(+)</name>
        <dbReference type="ChEBI" id="CHEBI:57540"/>
    </ligand>
</feature>
<dbReference type="EMBL" id="LLGC01000125">
    <property type="protein sequence ID" value="KQE07448.1"/>
    <property type="molecule type" value="Genomic_DNA"/>
</dbReference>
<dbReference type="SUPFAM" id="SSF51735">
    <property type="entry name" value="NAD(P)-binding Rossmann-fold domains"/>
    <property type="match status" value="1"/>
</dbReference>
<protein>
    <recommendedName>
        <fullName evidence="6">L-aspartate dehydrogenase</fullName>
        <ecNumber evidence="6">1.4.1.21</ecNumber>
    </recommendedName>
</protein>
<dbReference type="HAMAP" id="MF_01265">
    <property type="entry name" value="NadX"/>
    <property type="match status" value="1"/>
</dbReference>
<evidence type="ECO:0000256" key="1">
    <source>
        <dbReference type="ARBA" id="ARBA00008331"/>
    </source>
</evidence>
<feature type="domain" description="Aspartate dehydrogenase" evidence="7">
    <location>
        <begin position="170"/>
        <end position="257"/>
    </location>
</feature>
<comment type="catalytic activity">
    <reaction evidence="6">
        <text>L-aspartate + NAD(+) + H2O = oxaloacetate + NH4(+) + NADH + H(+)</text>
        <dbReference type="Rhea" id="RHEA:11788"/>
        <dbReference type="ChEBI" id="CHEBI:15377"/>
        <dbReference type="ChEBI" id="CHEBI:15378"/>
        <dbReference type="ChEBI" id="CHEBI:16452"/>
        <dbReference type="ChEBI" id="CHEBI:28938"/>
        <dbReference type="ChEBI" id="CHEBI:29991"/>
        <dbReference type="ChEBI" id="CHEBI:57540"/>
        <dbReference type="ChEBI" id="CHEBI:57945"/>
        <dbReference type="EC" id="1.4.1.21"/>
    </reaction>
</comment>
<evidence type="ECO:0000256" key="5">
    <source>
        <dbReference type="ARBA" id="ARBA00023027"/>
    </source>
</evidence>
<dbReference type="NCBIfam" id="NF009829">
    <property type="entry name" value="PRK13303.1-4"/>
    <property type="match status" value="1"/>
</dbReference>
<keyword evidence="5 6" id="KW-0520">NAD</keyword>
<feature type="domain" description="Aspartate/homoserine dehydrogenase NAD-binding" evidence="8">
    <location>
        <begin position="13"/>
        <end position="122"/>
    </location>
</feature>
<dbReference type="InterPro" id="IPR011182">
    <property type="entry name" value="L-Asp_DH"/>
</dbReference>
<keyword evidence="4 6" id="KW-0560">Oxidoreductase</keyword>
<dbReference type="PANTHER" id="PTHR31873:SF6">
    <property type="entry name" value="ASPARTATE DEHYDROGENASE DOMAIN-CONTAINING PROTEIN"/>
    <property type="match status" value="1"/>
</dbReference>
<keyword evidence="2 6" id="KW-0662">Pyridine nucleotide biosynthesis</keyword>
<dbReference type="PIRSF" id="PIRSF005227">
    <property type="entry name" value="Asp_dh_NAD_syn"/>
    <property type="match status" value="1"/>
</dbReference>
<dbReference type="Pfam" id="PF01958">
    <property type="entry name" value="Asp_DH_C"/>
    <property type="match status" value="1"/>
</dbReference>
<feature type="active site" evidence="6">
    <location>
        <position position="223"/>
    </location>
</feature>
<dbReference type="InterPro" id="IPR002811">
    <property type="entry name" value="Asp_DH"/>
</dbReference>
<comment type="catalytic activity">
    <reaction evidence="6">
        <text>L-aspartate + NADP(+) + H2O = oxaloacetate + NH4(+) + NADPH + H(+)</text>
        <dbReference type="Rhea" id="RHEA:11784"/>
        <dbReference type="ChEBI" id="CHEBI:15377"/>
        <dbReference type="ChEBI" id="CHEBI:15378"/>
        <dbReference type="ChEBI" id="CHEBI:16452"/>
        <dbReference type="ChEBI" id="CHEBI:28938"/>
        <dbReference type="ChEBI" id="CHEBI:29991"/>
        <dbReference type="ChEBI" id="CHEBI:57783"/>
        <dbReference type="ChEBI" id="CHEBI:58349"/>
        <dbReference type="EC" id="1.4.1.21"/>
    </reaction>
</comment>
<gene>
    <name evidence="6" type="primary">nadX</name>
    <name evidence="9" type="ORF">APD33_01185</name>
</gene>
<comment type="caution">
    <text evidence="9">The sequence shown here is derived from an EMBL/GenBank/DDBJ whole genome shotgun (WGS) entry which is preliminary data.</text>
</comment>
<dbReference type="GO" id="GO:0033735">
    <property type="term" value="F:aspartate dehydrogenase [NAD(P)+] activity"/>
    <property type="evidence" value="ECO:0007669"/>
    <property type="project" value="UniProtKB-EC"/>
</dbReference>
<reference evidence="9 10" key="1">
    <citation type="submission" date="2015-10" db="EMBL/GenBank/DDBJ databases">
        <title>The utility of whole genome sequencing in characterizing Acinetobacter epidemiology and analyzing hospital outbreaks.</title>
        <authorList>
            <person name="Ozer E.A."/>
            <person name="Fitzpatrick M.A."/>
            <person name="Hauser A.R."/>
        </authorList>
    </citation>
    <scope>NUCLEOTIDE SEQUENCE [LARGE SCALE GENOMIC DNA]</scope>
    <source>
        <strain evidence="9 10">ABBL072</strain>
    </source>
</reference>
<dbReference type="GO" id="GO:0051287">
    <property type="term" value="F:NAD binding"/>
    <property type="evidence" value="ECO:0007669"/>
    <property type="project" value="UniProtKB-UniRule"/>
</dbReference>
<keyword evidence="3 6" id="KW-0521">NADP</keyword>
<evidence type="ECO:0000256" key="3">
    <source>
        <dbReference type="ARBA" id="ARBA00022857"/>
    </source>
</evidence>
<comment type="function">
    <text evidence="6">Specifically catalyzes the NAD or NADP-dependent dehydrogenation of L-aspartate to iminoaspartate.</text>
</comment>
<dbReference type="Gene3D" id="3.30.360.10">
    <property type="entry name" value="Dihydrodipicolinate Reductase, domain 2"/>
    <property type="match status" value="1"/>
</dbReference>
<dbReference type="NCBIfam" id="NF009828">
    <property type="entry name" value="PRK13303.1-3"/>
    <property type="match status" value="1"/>
</dbReference>
<evidence type="ECO:0000313" key="9">
    <source>
        <dbReference type="EMBL" id="KQE07448.1"/>
    </source>
</evidence>
<dbReference type="SUPFAM" id="SSF55347">
    <property type="entry name" value="Glyceraldehyde-3-phosphate dehydrogenase-like, C-terminal domain"/>
    <property type="match status" value="1"/>
</dbReference>